<protein>
    <recommendedName>
        <fullName evidence="2">N-acetylmuramoyl-L-alanine amidase</fullName>
        <ecNumber evidence="2">3.5.1.28</ecNumber>
    </recommendedName>
</protein>
<organism evidence="6 7">
    <name type="scientific">Antarctobacter heliothermus</name>
    <dbReference type="NCBI Taxonomy" id="74033"/>
    <lineage>
        <taxon>Bacteria</taxon>
        <taxon>Pseudomonadati</taxon>
        <taxon>Pseudomonadota</taxon>
        <taxon>Alphaproteobacteria</taxon>
        <taxon>Rhodobacterales</taxon>
        <taxon>Roseobacteraceae</taxon>
        <taxon>Antarctobacter</taxon>
    </lineage>
</organism>
<evidence type="ECO:0000256" key="4">
    <source>
        <dbReference type="ARBA" id="ARBA00023316"/>
    </source>
</evidence>
<evidence type="ECO:0000313" key="6">
    <source>
        <dbReference type="EMBL" id="ASP22645.1"/>
    </source>
</evidence>
<dbReference type="PANTHER" id="PTHR30417">
    <property type="entry name" value="N-ACETYLMURAMOYL-L-ALANINE AMIDASE AMID"/>
    <property type="match status" value="1"/>
</dbReference>
<dbReference type="InterPro" id="IPR051206">
    <property type="entry name" value="NAMLAA_amidase_2"/>
</dbReference>
<evidence type="ECO:0000259" key="5">
    <source>
        <dbReference type="SMART" id="SM00644"/>
    </source>
</evidence>
<dbReference type="Pfam" id="PF01510">
    <property type="entry name" value="Amidase_2"/>
    <property type="match status" value="1"/>
</dbReference>
<dbReference type="GO" id="GO:0071555">
    <property type="term" value="P:cell wall organization"/>
    <property type="evidence" value="ECO:0007669"/>
    <property type="project" value="UniProtKB-KW"/>
</dbReference>
<dbReference type="GO" id="GO:0008745">
    <property type="term" value="F:N-acetylmuramoyl-L-alanine amidase activity"/>
    <property type="evidence" value="ECO:0007669"/>
    <property type="project" value="UniProtKB-EC"/>
</dbReference>
<dbReference type="EC" id="3.5.1.28" evidence="2"/>
<dbReference type="CDD" id="cd06583">
    <property type="entry name" value="PGRP"/>
    <property type="match status" value="1"/>
</dbReference>
<proteinExistence type="predicted"/>
<dbReference type="RefSeq" id="WP_094036370.1">
    <property type="nucleotide sequence ID" value="NZ_CP022540.1"/>
</dbReference>
<dbReference type="GO" id="GO:0009253">
    <property type="term" value="P:peptidoglycan catabolic process"/>
    <property type="evidence" value="ECO:0007669"/>
    <property type="project" value="InterPro"/>
</dbReference>
<keyword evidence="4" id="KW-0961">Cell wall biogenesis/degradation</keyword>
<evidence type="ECO:0000313" key="7">
    <source>
        <dbReference type="Proteomes" id="UP000203589"/>
    </source>
</evidence>
<dbReference type="SMART" id="SM00644">
    <property type="entry name" value="Ami_2"/>
    <property type="match status" value="1"/>
</dbReference>
<dbReference type="InterPro" id="IPR036505">
    <property type="entry name" value="Amidase/PGRP_sf"/>
</dbReference>
<dbReference type="InterPro" id="IPR002502">
    <property type="entry name" value="Amidase_domain"/>
</dbReference>
<evidence type="ECO:0000256" key="1">
    <source>
        <dbReference type="ARBA" id="ARBA00001561"/>
    </source>
</evidence>
<comment type="catalytic activity">
    <reaction evidence="1">
        <text>Hydrolyzes the link between N-acetylmuramoyl residues and L-amino acid residues in certain cell-wall glycopeptides.</text>
        <dbReference type="EC" id="3.5.1.28"/>
    </reaction>
</comment>
<keyword evidence="3 6" id="KW-0378">Hydrolase</keyword>
<dbReference type="SUPFAM" id="SSF55846">
    <property type="entry name" value="N-acetylmuramoyl-L-alanine amidase-like"/>
    <property type="match status" value="1"/>
</dbReference>
<dbReference type="OrthoDB" id="9794842at2"/>
<dbReference type="KEGG" id="aht:ANTHELSMS3_04036"/>
<dbReference type="GO" id="GO:0019867">
    <property type="term" value="C:outer membrane"/>
    <property type="evidence" value="ECO:0007669"/>
    <property type="project" value="TreeGrafter"/>
</dbReference>
<sequence>MTPEPIWHPSPNFGDRRGTTGPDMVVLHYTAMTLAEAARDWLCAPESEVSCHYVIAEDGRLWQLIQEADRAWHAGRGCWGGVSDVNSHSIGIELANTGFHPFPEPQMAVLEALLAGIIDRWSITPERVVGHSDTALGRKTDPGGRFDWRRLARRGLSVWPEPTDRPLNAAQFWADCTDFGYKVSPQTKEDVLNAIRLRFRPWAKGPLDAQDCAVMADLATRFPCRSPVRG</sequence>
<reference evidence="6 7" key="1">
    <citation type="submission" date="2017-07" db="EMBL/GenBank/DDBJ databases">
        <title>Genome Sequence of Antarctobacter heliothermus Strain SMS3 Isolated from a culture of the Diatom Skeletonema marinoi.</title>
        <authorList>
            <person name="Topel M."/>
            <person name="Pinder M.I.M."/>
            <person name="Johansson O.N."/>
            <person name="Kourtchenko O."/>
            <person name="Godhe A."/>
            <person name="Clarke A.K."/>
        </authorList>
    </citation>
    <scope>NUCLEOTIDE SEQUENCE [LARGE SCALE GENOMIC DNA]</scope>
    <source>
        <strain evidence="6 7">SMS3</strain>
    </source>
</reference>
<dbReference type="GO" id="GO:0009254">
    <property type="term" value="P:peptidoglycan turnover"/>
    <property type="evidence" value="ECO:0007669"/>
    <property type="project" value="TreeGrafter"/>
</dbReference>
<name>A0A222E8X0_9RHOB</name>
<gene>
    <name evidence="6" type="primary">amiD</name>
    <name evidence="6" type="ORF">ANTHELSMS3_04036</name>
</gene>
<evidence type="ECO:0000256" key="3">
    <source>
        <dbReference type="ARBA" id="ARBA00022801"/>
    </source>
</evidence>
<accession>A0A222E8X0</accession>
<dbReference type="PANTHER" id="PTHR30417:SF1">
    <property type="entry name" value="N-ACETYLMURAMOYL-L-ALANINE AMIDASE AMID"/>
    <property type="match status" value="1"/>
</dbReference>
<dbReference type="Gene3D" id="3.40.80.10">
    <property type="entry name" value="Peptidoglycan recognition protein-like"/>
    <property type="match status" value="1"/>
</dbReference>
<dbReference type="AlphaFoldDB" id="A0A222E8X0"/>
<evidence type="ECO:0000256" key="2">
    <source>
        <dbReference type="ARBA" id="ARBA00011901"/>
    </source>
</evidence>
<dbReference type="EMBL" id="CP022540">
    <property type="protein sequence ID" value="ASP22645.1"/>
    <property type="molecule type" value="Genomic_DNA"/>
</dbReference>
<feature type="domain" description="N-acetylmuramoyl-L-alanine amidase" evidence="5">
    <location>
        <begin position="8"/>
        <end position="143"/>
    </location>
</feature>
<dbReference type="Proteomes" id="UP000203589">
    <property type="component" value="Chromosome"/>
</dbReference>
<keyword evidence="7" id="KW-1185">Reference proteome</keyword>